<evidence type="ECO:0000313" key="1">
    <source>
        <dbReference type="EMBL" id="RAY15955.1"/>
    </source>
</evidence>
<gene>
    <name evidence="1" type="primary">fxsA</name>
    <name evidence="1" type="ORF">DPM19_09410</name>
</gene>
<name>A0A365HA33_9ACTN</name>
<evidence type="ECO:0000313" key="2">
    <source>
        <dbReference type="Proteomes" id="UP000251891"/>
    </source>
</evidence>
<sequence>MGPTELALEEIPVPDVRDVPLGRLGTDPGGIVDALVGRILDEADDPERVRVATFNSCI</sequence>
<dbReference type="EMBL" id="QLYX01000003">
    <property type="protein sequence ID" value="RAY15955.1"/>
    <property type="molecule type" value="Genomic_DNA"/>
</dbReference>
<dbReference type="Proteomes" id="UP000251891">
    <property type="component" value="Unassembled WGS sequence"/>
</dbReference>
<organism evidence="1 2">
    <name type="scientific">Actinomadura craniellae</name>
    <dbReference type="NCBI Taxonomy" id="2231787"/>
    <lineage>
        <taxon>Bacteria</taxon>
        <taxon>Bacillati</taxon>
        <taxon>Actinomycetota</taxon>
        <taxon>Actinomycetes</taxon>
        <taxon>Streptosporangiales</taxon>
        <taxon>Thermomonosporaceae</taxon>
        <taxon>Actinomadura</taxon>
    </lineage>
</organism>
<reference evidence="1 2" key="1">
    <citation type="submission" date="2018-06" db="EMBL/GenBank/DDBJ databases">
        <title>Actinomadura craniellae sp. nov. isolated from marine sponge Craniella sp.</title>
        <authorList>
            <person name="Li L."/>
            <person name="Xu Q.H."/>
            <person name="Lin H.W."/>
            <person name="Lu Y.H."/>
        </authorList>
    </citation>
    <scope>NUCLEOTIDE SEQUENCE [LARGE SCALE GENOMIC DNA]</scope>
    <source>
        <strain evidence="1 2">LHW63021</strain>
    </source>
</reference>
<protein>
    <submittedName>
        <fullName evidence="1">FXSXX-COOH protein</fullName>
    </submittedName>
</protein>
<comment type="caution">
    <text evidence="1">The sequence shown here is derived from an EMBL/GenBank/DDBJ whole genome shotgun (WGS) entry which is preliminary data.</text>
</comment>
<dbReference type="InterPro" id="IPR026334">
    <property type="entry name" value="FxSxx-COOH"/>
</dbReference>
<dbReference type="AlphaFoldDB" id="A0A365HA33"/>
<accession>A0A365HA33</accession>
<dbReference type="NCBIfam" id="TIGR04268">
    <property type="entry name" value="FxSxx-COOH"/>
    <property type="match status" value="1"/>
</dbReference>
<keyword evidence="2" id="KW-1185">Reference proteome</keyword>
<dbReference type="RefSeq" id="WP_111864879.1">
    <property type="nucleotide sequence ID" value="NZ_QLYX01000003.1"/>
</dbReference>
<proteinExistence type="predicted"/>